<name>A0A2P2MBE0_RHIMU</name>
<dbReference type="InterPro" id="IPR036047">
    <property type="entry name" value="F-box-like_dom_sf"/>
</dbReference>
<dbReference type="Pfam" id="PF00646">
    <property type="entry name" value="F-box"/>
    <property type="match status" value="1"/>
</dbReference>
<evidence type="ECO:0000259" key="2">
    <source>
        <dbReference type="PROSITE" id="PS50181"/>
    </source>
</evidence>
<dbReference type="InterPro" id="IPR001810">
    <property type="entry name" value="F-box_dom"/>
</dbReference>
<feature type="domain" description="F-box" evidence="2">
    <location>
        <begin position="1"/>
        <end position="43"/>
    </location>
</feature>
<accession>A0A2P2MBE0</accession>
<dbReference type="InterPro" id="IPR050796">
    <property type="entry name" value="SCF_F-box_component"/>
</dbReference>
<dbReference type="PROSITE" id="PS50181">
    <property type="entry name" value="FBOX"/>
    <property type="match status" value="1"/>
</dbReference>
<dbReference type="EMBL" id="GGEC01047067">
    <property type="protein sequence ID" value="MBX27551.1"/>
    <property type="molecule type" value="Transcribed_RNA"/>
</dbReference>
<organism evidence="3">
    <name type="scientific">Rhizophora mucronata</name>
    <name type="common">Asiatic mangrove</name>
    <dbReference type="NCBI Taxonomy" id="61149"/>
    <lineage>
        <taxon>Eukaryota</taxon>
        <taxon>Viridiplantae</taxon>
        <taxon>Streptophyta</taxon>
        <taxon>Embryophyta</taxon>
        <taxon>Tracheophyta</taxon>
        <taxon>Spermatophyta</taxon>
        <taxon>Magnoliopsida</taxon>
        <taxon>eudicotyledons</taxon>
        <taxon>Gunneridae</taxon>
        <taxon>Pentapetalae</taxon>
        <taxon>rosids</taxon>
        <taxon>fabids</taxon>
        <taxon>Malpighiales</taxon>
        <taxon>Rhizophoraceae</taxon>
        <taxon>Rhizophora</taxon>
    </lineage>
</organism>
<evidence type="ECO:0000313" key="3">
    <source>
        <dbReference type="EMBL" id="MBX27550.1"/>
    </source>
</evidence>
<feature type="region of interest" description="Disordered" evidence="1">
    <location>
        <begin position="372"/>
        <end position="403"/>
    </location>
</feature>
<dbReference type="InterPro" id="IPR013187">
    <property type="entry name" value="F-box-assoc_dom_typ3"/>
</dbReference>
<dbReference type="SUPFAM" id="SSF81383">
    <property type="entry name" value="F-box domain"/>
    <property type="match status" value="1"/>
</dbReference>
<reference evidence="3" key="1">
    <citation type="submission" date="2018-02" db="EMBL/GenBank/DDBJ databases">
        <title>Rhizophora mucronata_Transcriptome.</title>
        <authorList>
            <person name="Meera S.P."/>
            <person name="Sreeshan A."/>
            <person name="Augustine A."/>
        </authorList>
    </citation>
    <scope>NUCLEOTIDE SEQUENCE</scope>
    <source>
        <tissue evidence="3">Leaf</tissue>
    </source>
</reference>
<dbReference type="PANTHER" id="PTHR31672">
    <property type="entry name" value="BNACNNG10540D PROTEIN"/>
    <property type="match status" value="1"/>
</dbReference>
<dbReference type="InterPro" id="IPR017451">
    <property type="entry name" value="F-box-assoc_interact_dom"/>
</dbReference>
<dbReference type="NCBIfam" id="TIGR01640">
    <property type="entry name" value="F_box_assoc_1"/>
    <property type="match status" value="1"/>
</dbReference>
<dbReference type="EMBL" id="GGEC01047066">
    <property type="protein sequence ID" value="MBX27550.1"/>
    <property type="molecule type" value="Transcribed_RNA"/>
</dbReference>
<dbReference type="PANTHER" id="PTHR31672:SF13">
    <property type="entry name" value="F-BOX PROTEIN CPR30-LIKE"/>
    <property type="match status" value="1"/>
</dbReference>
<evidence type="ECO:0000256" key="1">
    <source>
        <dbReference type="SAM" id="MobiDB-lite"/>
    </source>
</evidence>
<feature type="compositionally biased region" description="Basic and acidic residues" evidence="1">
    <location>
        <begin position="372"/>
        <end position="388"/>
    </location>
</feature>
<dbReference type="AlphaFoldDB" id="A0A2P2MBE0"/>
<dbReference type="SMART" id="SM00256">
    <property type="entry name" value="FBOX"/>
    <property type="match status" value="1"/>
</dbReference>
<proteinExistence type="predicted"/>
<protein>
    <submittedName>
        <fullName evidence="3">Uncharacterized protein MANES_09G077400</fullName>
    </submittedName>
</protein>
<sequence length="403" mass="46726">MSKVPLDIVTDIFRQLPVKTLLRFKCLSKPLFSLIESRDFVDLHLRHSVTTRSHFWLILRDWQLQAVDFETLEAAVEFIHPIHTGGGTEVVGSSNGLVVLRNSERDLGIYNPATKKFKRLPFSEVVTPGYSLKTGYVYYGFGYDSVHDDYKVVRMATFVAENDDCDISEYDYEVKIYSLRYDSWKRIKDLPFHLRFLNKPFYHVCHRRGYGVLASNALHWILPERVELAIGNMIIAFDIAEDAFKVVPQPDYEKRDLIFQADVGALEGCLCVMYNYERTRVDLWMMKEYGTKDSWTKLFSFENRRTSSAIAFMRPLAYSKEGDKVLLEMNDRKLFWYDWKRGSTKTVRISDAPKSFGAEIYVESLIPLKDDGAAEQKKRQEQEEENKKVVGKKGMISSRLGSS</sequence>
<dbReference type="EMBL" id="GGEC01047065">
    <property type="protein sequence ID" value="MBX27549.1"/>
    <property type="molecule type" value="Transcribed_RNA"/>
</dbReference>
<dbReference type="Pfam" id="PF08268">
    <property type="entry name" value="FBA_3"/>
    <property type="match status" value="1"/>
</dbReference>